<feature type="region of interest" description="Disordered" evidence="2">
    <location>
        <begin position="34"/>
        <end position="68"/>
    </location>
</feature>
<keyword evidence="1" id="KW-0175">Coiled coil</keyword>
<feature type="compositionally biased region" description="Low complexity" evidence="2">
    <location>
        <begin position="34"/>
        <end position="54"/>
    </location>
</feature>
<evidence type="ECO:0000259" key="4">
    <source>
        <dbReference type="Pfam" id="PF20262"/>
    </source>
</evidence>
<feature type="region of interest" description="Disordered" evidence="2">
    <location>
        <begin position="2330"/>
        <end position="2359"/>
    </location>
</feature>
<feature type="compositionally biased region" description="Low complexity" evidence="2">
    <location>
        <begin position="2111"/>
        <end position="2124"/>
    </location>
</feature>
<dbReference type="OrthoDB" id="5584001at2759"/>
<feature type="domain" description="Protein UNC80 C-terminal" evidence="4">
    <location>
        <begin position="1398"/>
        <end position="1560"/>
    </location>
</feature>
<evidence type="ECO:0000313" key="6">
    <source>
        <dbReference type="Proteomes" id="UP000726737"/>
    </source>
</evidence>
<feature type="region of interest" description="Disordered" evidence="2">
    <location>
        <begin position="2390"/>
        <end position="2458"/>
    </location>
</feature>
<feature type="compositionally biased region" description="Basic and acidic residues" evidence="2">
    <location>
        <begin position="2272"/>
        <end position="2283"/>
    </location>
</feature>
<feature type="region of interest" description="Disordered" evidence="2">
    <location>
        <begin position="2217"/>
        <end position="2291"/>
    </location>
</feature>
<gene>
    <name evidence="5" type="ORF">BG011_006509</name>
</gene>
<dbReference type="GO" id="GO:0005261">
    <property type="term" value="F:monoatomic cation channel activity"/>
    <property type="evidence" value="ECO:0007669"/>
    <property type="project" value="TreeGrafter"/>
</dbReference>
<accession>A0A9P6PUD5</accession>
<feature type="compositionally biased region" description="Low complexity" evidence="2">
    <location>
        <begin position="112"/>
        <end position="132"/>
    </location>
</feature>
<dbReference type="EMBL" id="JAAAJA010000474">
    <property type="protein sequence ID" value="KAG0253183.1"/>
    <property type="molecule type" value="Genomic_DNA"/>
</dbReference>
<protein>
    <submittedName>
        <fullName evidence="5">Uncharacterized protein</fullName>
    </submittedName>
</protein>
<feature type="compositionally biased region" description="Polar residues" evidence="2">
    <location>
        <begin position="2428"/>
        <end position="2440"/>
    </location>
</feature>
<proteinExistence type="predicted"/>
<feature type="region of interest" description="Disordered" evidence="2">
    <location>
        <begin position="2006"/>
        <end position="2046"/>
    </location>
</feature>
<dbReference type="PANTHER" id="PTHR31781">
    <property type="entry name" value="UNC80"/>
    <property type="match status" value="1"/>
</dbReference>
<evidence type="ECO:0000256" key="1">
    <source>
        <dbReference type="SAM" id="Coils"/>
    </source>
</evidence>
<feature type="compositionally biased region" description="Polar residues" evidence="2">
    <location>
        <begin position="2512"/>
        <end position="2521"/>
    </location>
</feature>
<feature type="region of interest" description="Disordered" evidence="2">
    <location>
        <begin position="2487"/>
        <end position="2584"/>
    </location>
</feature>
<organism evidence="5 6">
    <name type="scientific">Mortierella polycephala</name>
    <dbReference type="NCBI Taxonomy" id="41804"/>
    <lineage>
        <taxon>Eukaryota</taxon>
        <taxon>Fungi</taxon>
        <taxon>Fungi incertae sedis</taxon>
        <taxon>Mucoromycota</taxon>
        <taxon>Mortierellomycotina</taxon>
        <taxon>Mortierellomycetes</taxon>
        <taxon>Mortierellales</taxon>
        <taxon>Mortierellaceae</taxon>
        <taxon>Mortierella</taxon>
    </lineage>
</organism>
<sequence>MGVIQEDDDNANPVLMHPTSDAALTTTAAALAESTTDATPITSSTWTTASYSSSEPHLHENSPTIEDITPTRIVDRNWARVRQKMIGAGSIIQSNQSSNISETDLQEAYAKSHPSAVSSSSRPPSTTQTEPSKTFPGMEDIGSTPATGLRGVLGFRTVVVQRTQLRKMEKEIEKALARHANDQSQPRSRTVARMGTGTRVMIPGAPYNLMVMPEPTNVDRSLVDELSDILLRWKNLTVEVPCKPAIFRTLAKMLLADRPEPLSRADSMSVLNLFDQMRYMFPLKNDPEDIQEVLWCINLLSRKYACKKERVIFTVRELLGPKVLTATVPLSSRNLHAMVASLVMLLNEQVQLPQEAQDRRLQNDIADLIERMRIGDLGIGREPVSDQELQEHMSQVALLCALFECLRLRDQAVVHFLVHDMIPRYWVEPVPKYPMSMDEPIRVFGRAASDLVLSAPVAYAEGSELMKSLILDLMLFIKEFMSPSDLSGTVSKETVSTLVRYILAVFSIEYLEIQQQERVSTENSRAPYDEQSLSRRTSIVTEVSQEYASVTPPPRSPVSPNVSGENFQARSLPPQVPNLVVDEQSYPVLYHARAYFDALWSSGYQEVIISQLKAEMENISFRRLVQLYYRIVLGSSIAIGSDVLSSTLGMFFNKLVDHQPEPSERLSQLLLQLSVMHRAAFFKPMIACVASDSTQFVTDYLCILSCLETHMGLVDLYMKDADMICVITMTDVGPERPRLDSQTQVLKWGSCTVGQCVVILEFIYAIKRLSRSGDNHQVEIGKMFLIDLERKLGLYLVSKEKRILVPRPLRVLLCLVFYEIRMLCKTIHRPGWMSRILDWAINHNLPSEAGNTQGTPNGFSDTMRLRIKHIYNSVDGLIGEHKDRNRDTRQVFNSIAATSRAIPSLSNKQPATLDASKRTGGSIAKKKVPRSLRLGRLPDIQMDETVAVLKLLITVHSAIHASEYLQLIEPLWNIYCIESRPNIASSAAFLFVKCADIAPKAIYDLVIRDLTSEDPHKRLSAIERLHVLFDHRNELLSQPYVIDPSSRGPFRTTTIQVPFVISEVGSNRYTMDEPRWLTELKSAGNFPPDIRKRFQELGWGEKDQQEMEMTRRVQTPLMLSWTGYLDEDYENKSNFGWTHTVLPQDRHATIMIPVLNSLNLGTIELLDDKAAGVRTAASNFLSDYIRNEPVLLVRSFFAEITHARSDRQRDLISRLHLLLSFSSNLPPAFAFALFNHLLGLLKWFQRNSKSLGLDMLAAVLPLLADVVSSTNDIVFKDFKRNKVDVFFSTMGRFWFKPNLTPESMFPSKLTSFGQVLPRFGIPHQLFQMAMVNINQVQFMTSFLVRFPLEVQDIKASIGRFSRMPKPDTAVAAAGPKMEDNQYLPDVSRRKAHFIPISSTRDRSLRSLSSLRARAWLCFVLNLIQRMEKHNMEHLELMNIFNGVNVVLLEHGNDLGIVGQALDVYVTAAMRLRRFFASQNGYSLIFPALFKIYCDSWAIKQVQEIIDAVFYRFYLVHQEAFVLQSMGAIVPLMLRGMSSEQSDIVARGLFGFLESLDQPTTAYRAKLLGVQSLAEPYQQKSTYGPQLEIPSWMRSFIPADSKLFQSSNLLQKREFTIADSIKLFLAIIAYDPGSLRSEQFVRVLKMILPYFLDKEPTLMAHGLGSLIGIFARFSKSSRPLTPASFVPPPVAPRQVQDTEDSQCDVSRFALFSSPLYNKQAVKGKTWAQNDRVAVKHEFMCLVQLFCDRGGKLADTQHQQMAALIRSLVRDYSYLKIPCTTEWVKDYIKSVVLPNHSASLSSNAVSYIVIQFSSILRTHYKSIDFSGFLDGLLLAVEDHRQLLRTSSKLCSIFRERIANPALTVAVKGEWTTDSIYISQARFSSSLVDLILAMINSADTDTISELEQASPTPRFIAYIVIPLCLRFKTRFHDNFLDILEMQFWLRMLGLIVKAAEYDPTSRRSSRTAELLAPVLNATRVNKKRPSVDGTSPLSPQQLRTSMPSIAAAPLSSNLSPQTPAQSTMPSLQINDNDHNEDVDQPPPLDSPLNASPGLMVDFIALRIIMVRGERYLTYHPGCWLDIFSIIKKYFSLHASVAHSFSSPAASGIGIIRQNSSNGSGPTSPNISTPFPGSPRVDGPMTPRTRQSNSSFSYFPSLLRSSGEMMAFPVPTHTKENIPTTGMGFILWSFAETIIFNRLPLMIMMRPFLLDQLRLLDRQPQTRSFRHSRTTSTSSSNSPAFYWPSPAIGSTSPGTSPLHPRTESGANETFASQDPAEAKRRQREERRKQWKSWSKPTLTMNAFTSMDEPLQEPTSPMSPRPFIKSHQRQLSLASASEHGGVGVSSTPRISIQRHHNKSQRLEPEKAEHVLPKVLVERANRSMGHVRAMLNASSDGRTTLSDAGIPMYPEKQPSPSPGLSPSMAHFGDKRESSQFLSADSAQGHDNQFLVPGRHERQPVSPGFGSMFLAREAALKASENPPISELWAPGSLSVQQPQHQHPLSLTVPSPISPPGRVSMSTSFSNSDGVRRRAETSDDSPYFVNVSPPLTKRKGLERQSLPTINIEDSSHLGPSSPMTATSTDSVSKKAR</sequence>
<dbReference type="InterPro" id="IPR046460">
    <property type="entry name" value="UNC80_C"/>
</dbReference>
<dbReference type="SUPFAM" id="SSF48371">
    <property type="entry name" value="ARM repeat"/>
    <property type="match status" value="1"/>
</dbReference>
<feature type="compositionally biased region" description="Polar residues" evidence="2">
    <location>
        <begin position="2487"/>
        <end position="2503"/>
    </location>
</feature>
<dbReference type="InterPro" id="IPR045852">
    <property type="entry name" value="UNC80_central"/>
</dbReference>
<feature type="region of interest" description="Disordered" evidence="2">
    <location>
        <begin position="2108"/>
        <end position="2145"/>
    </location>
</feature>
<keyword evidence="6" id="KW-1185">Reference proteome</keyword>
<reference evidence="5" key="1">
    <citation type="journal article" date="2020" name="Fungal Divers.">
        <title>Resolving the Mortierellaceae phylogeny through synthesis of multi-gene phylogenetics and phylogenomics.</title>
        <authorList>
            <person name="Vandepol N."/>
            <person name="Liber J."/>
            <person name="Desiro A."/>
            <person name="Na H."/>
            <person name="Kennedy M."/>
            <person name="Barry K."/>
            <person name="Grigoriev I.V."/>
            <person name="Miller A.N."/>
            <person name="O'Donnell K."/>
            <person name="Stajich J.E."/>
            <person name="Bonito G."/>
        </authorList>
    </citation>
    <scope>NUCLEOTIDE SEQUENCE</scope>
    <source>
        <strain evidence="5">KOD948</strain>
    </source>
</reference>
<evidence type="ECO:0000256" key="2">
    <source>
        <dbReference type="SAM" id="MobiDB-lite"/>
    </source>
</evidence>
<dbReference type="InterPro" id="IPR016024">
    <property type="entry name" value="ARM-type_fold"/>
</dbReference>
<feature type="non-terminal residue" evidence="5">
    <location>
        <position position="2584"/>
    </location>
</feature>
<dbReference type="PANTHER" id="PTHR31781:SF1">
    <property type="entry name" value="PROTEIN UNC-80 HOMOLOG"/>
    <property type="match status" value="1"/>
</dbReference>
<evidence type="ECO:0000313" key="5">
    <source>
        <dbReference type="EMBL" id="KAG0253183.1"/>
    </source>
</evidence>
<feature type="compositionally biased region" description="Polar residues" evidence="2">
    <location>
        <begin position="2007"/>
        <end position="2027"/>
    </location>
</feature>
<feature type="domain" description="Protein UNC80 C-terminal" evidence="4">
    <location>
        <begin position="1154"/>
        <end position="1280"/>
    </location>
</feature>
<feature type="domain" description="Protein UNC80 central region" evidence="3">
    <location>
        <begin position="879"/>
        <end position="1032"/>
    </location>
</feature>
<dbReference type="Pfam" id="PF20262">
    <property type="entry name" value="UNC80_C"/>
    <property type="match status" value="2"/>
</dbReference>
<dbReference type="GO" id="GO:0055080">
    <property type="term" value="P:monoatomic cation homeostasis"/>
    <property type="evidence" value="ECO:0007669"/>
    <property type="project" value="TreeGrafter"/>
</dbReference>
<feature type="region of interest" description="Disordered" evidence="2">
    <location>
        <begin position="97"/>
        <end position="146"/>
    </location>
</feature>
<name>A0A9P6PUD5_9FUNG</name>
<dbReference type="Pfam" id="PF19424">
    <property type="entry name" value="UNC80"/>
    <property type="match status" value="1"/>
</dbReference>
<evidence type="ECO:0000259" key="3">
    <source>
        <dbReference type="Pfam" id="PF19424"/>
    </source>
</evidence>
<comment type="caution">
    <text evidence="5">The sequence shown here is derived from an EMBL/GenBank/DDBJ whole genome shotgun (WGS) entry which is preliminary data.</text>
</comment>
<dbReference type="GO" id="GO:0034703">
    <property type="term" value="C:cation channel complex"/>
    <property type="evidence" value="ECO:0007669"/>
    <property type="project" value="TreeGrafter"/>
</dbReference>
<feature type="coiled-coil region" evidence="1">
    <location>
        <begin position="158"/>
        <end position="185"/>
    </location>
</feature>
<feature type="compositionally biased region" description="Polar residues" evidence="2">
    <location>
        <begin position="2553"/>
        <end position="2578"/>
    </location>
</feature>
<dbReference type="Proteomes" id="UP000726737">
    <property type="component" value="Unassembled WGS sequence"/>
</dbReference>